<sequence length="88" mass="10027">MANFIAFASSHESKEVDDEEERSQEENDLSNDDSSSHSTNRNVESMDLKDYLTKLKTINHEEEVDVVDDIPLEKVGETPIVEKLSQDE</sequence>
<dbReference type="AlphaFoldDB" id="A0AAD5IM93"/>
<gene>
    <name evidence="2" type="ORF">LWI28_011388</name>
</gene>
<feature type="compositionally biased region" description="Acidic residues" evidence="1">
    <location>
        <begin position="15"/>
        <end position="31"/>
    </location>
</feature>
<comment type="caution">
    <text evidence="2">The sequence shown here is derived from an EMBL/GenBank/DDBJ whole genome shotgun (WGS) entry which is preliminary data.</text>
</comment>
<name>A0AAD5IM93_ACENE</name>
<organism evidence="2 3">
    <name type="scientific">Acer negundo</name>
    <name type="common">Box elder</name>
    <dbReference type="NCBI Taxonomy" id="4023"/>
    <lineage>
        <taxon>Eukaryota</taxon>
        <taxon>Viridiplantae</taxon>
        <taxon>Streptophyta</taxon>
        <taxon>Embryophyta</taxon>
        <taxon>Tracheophyta</taxon>
        <taxon>Spermatophyta</taxon>
        <taxon>Magnoliopsida</taxon>
        <taxon>eudicotyledons</taxon>
        <taxon>Gunneridae</taxon>
        <taxon>Pentapetalae</taxon>
        <taxon>rosids</taxon>
        <taxon>malvids</taxon>
        <taxon>Sapindales</taxon>
        <taxon>Sapindaceae</taxon>
        <taxon>Hippocastanoideae</taxon>
        <taxon>Acereae</taxon>
        <taxon>Acer</taxon>
    </lineage>
</organism>
<dbReference type="Proteomes" id="UP001064489">
    <property type="component" value="Chromosome 7"/>
</dbReference>
<protein>
    <submittedName>
        <fullName evidence="2">Uncharacterized protein</fullName>
    </submittedName>
</protein>
<reference evidence="2" key="2">
    <citation type="submission" date="2023-02" db="EMBL/GenBank/DDBJ databases">
        <authorList>
            <person name="Swenson N.G."/>
            <person name="Wegrzyn J.L."/>
            <person name="Mcevoy S.L."/>
        </authorList>
    </citation>
    <scope>NUCLEOTIDE SEQUENCE</scope>
    <source>
        <strain evidence="2">91603</strain>
        <tissue evidence="2">Leaf</tissue>
    </source>
</reference>
<evidence type="ECO:0000256" key="1">
    <source>
        <dbReference type="SAM" id="MobiDB-lite"/>
    </source>
</evidence>
<reference evidence="2" key="1">
    <citation type="journal article" date="2022" name="Plant J.">
        <title>Strategies of tolerance reflected in two North American maple genomes.</title>
        <authorList>
            <person name="McEvoy S.L."/>
            <person name="Sezen U.U."/>
            <person name="Trouern-Trend A."/>
            <person name="McMahon S.M."/>
            <person name="Schaberg P.G."/>
            <person name="Yang J."/>
            <person name="Wegrzyn J.L."/>
            <person name="Swenson N.G."/>
        </authorList>
    </citation>
    <scope>NUCLEOTIDE SEQUENCE</scope>
    <source>
        <strain evidence="2">91603</strain>
    </source>
</reference>
<accession>A0AAD5IM93</accession>
<dbReference type="EMBL" id="JAJSOW010000104">
    <property type="protein sequence ID" value="KAI9169373.1"/>
    <property type="molecule type" value="Genomic_DNA"/>
</dbReference>
<feature type="region of interest" description="Disordered" evidence="1">
    <location>
        <begin position="1"/>
        <end position="48"/>
    </location>
</feature>
<proteinExistence type="predicted"/>
<keyword evidence="3" id="KW-1185">Reference proteome</keyword>
<evidence type="ECO:0000313" key="3">
    <source>
        <dbReference type="Proteomes" id="UP001064489"/>
    </source>
</evidence>
<evidence type="ECO:0000313" key="2">
    <source>
        <dbReference type="EMBL" id="KAI9169373.1"/>
    </source>
</evidence>